<evidence type="ECO:0000313" key="2">
    <source>
        <dbReference type="Proteomes" id="UP000013840"/>
    </source>
</evidence>
<dbReference type="EMBL" id="AJAU01000022">
    <property type="protein sequence ID" value="EOL43471.1"/>
    <property type="molecule type" value="Genomic_DNA"/>
</dbReference>
<evidence type="ECO:0000313" key="1">
    <source>
        <dbReference type="EMBL" id="EOL43471.1"/>
    </source>
</evidence>
<dbReference type="RefSeq" id="WP_010772885.1">
    <property type="nucleotide sequence ID" value="NZ_KB946335.1"/>
</dbReference>
<reference evidence="1 2" key="1">
    <citation type="submission" date="2013-02" db="EMBL/GenBank/DDBJ databases">
        <title>The Genome Sequence of Enterococcus caccae BAA-1240.</title>
        <authorList>
            <consortium name="The Broad Institute Genome Sequencing Platform"/>
            <consortium name="The Broad Institute Genome Sequencing Center for Infectious Disease"/>
            <person name="Earl A.M."/>
            <person name="Gilmore M.S."/>
            <person name="Lebreton F."/>
            <person name="Walker B."/>
            <person name="Young S.K."/>
            <person name="Zeng Q."/>
            <person name="Gargeya S."/>
            <person name="Fitzgerald M."/>
            <person name="Haas B."/>
            <person name="Abouelleil A."/>
            <person name="Alvarado L."/>
            <person name="Arachchi H.M."/>
            <person name="Berlin A.M."/>
            <person name="Chapman S.B."/>
            <person name="Dewar J."/>
            <person name="Goldberg J."/>
            <person name="Griggs A."/>
            <person name="Gujja S."/>
            <person name="Hansen M."/>
            <person name="Howarth C."/>
            <person name="Imamovic A."/>
            <person name="Larimer J."/>
            <person name="McCowan C."/>
            <person name="Murphy C."/>
            <person name="Neiman D."/>
            <person name="Pearson M."/>
            <person name="Priest M."/>
            <person name="Roberts A."/>
            <person name="Saif S."/>
            <person name="Shea T."/>
            <person name="Sisk P."/>
            <person name="Sykes S."/>
            <person name="Wortman J."/>
            <person name="Nusbaum C."/>
            <person name="Birren B."/>
        </authorList>
    </citation>
    <scope>NUCLEOTIDE SEQUENCE [LARGE SCALE GENOMIC DNA]</scope>
    <source>
        <strain evidence="1 2">ATCC BAA-1240</strain>
    </source>
</reference>
<sequence length="81" mass="8548">MGCSIEDDGTTINLIPAMSATIQNVQLYISGQGNTDYYNKFLDAAKDISLKTGGKPVSIWSKGGDGEVTITTQNGAVVYSI</sequence>
<gene>
    <name evidence="1" type="ORF">UC7_02800</name>
</gene>
<dbReference type="AlphaFoldDB" id="R3W6Z3"/>
<protein>
    <submittedName>
        <fullName evidence="1">Uncharacterized protein</fullName>
    </submittedName>
</protein>
<organism evidence="1 2">
    <name type="scientific">Enterococcus caccae ATCC BAA-1240</name>
    <dbReference type="NCBI Taxonomy" id="1158612"/>
    <lineage>
        <taxon>Bacteria</taxon>
        <taxon>Bacillati</taxon>
        <taxon>Bacillota</taxon>
        <taxon>Bacilli</taxon>
        <taxon>Lactobacillales</taxon>
        <taxon>Enterococcaceae</taxon>
        <taxon>Enterococcus</taxon>
    </lineage>
</organism>
<dbReference type="eggNOG" id="ENOG5030C2W">
    <property type="taxonomic scope" value="Bacteria"/>
</dbReference>
<keyword evidence="2" id="KW-1185">Reference proteome</keyword>
<proteinExistence type="predicted"/>
<dbReference type="PATRIC" id="fig|1158612.3.peg.2765"/>
<dbReference type="Proteomes" id="UP000013840">
    <property type="component" value="Unassembled WGS sequence"/>
</dbReference>
<name>R3W6Z3_9ENTE</name>
<accession>R3W6Z3</accession>
<dbReference type="STRING" id="317735.RU98_GL003098"/>
<comment type="caution">
    <text evidence="1">The sequence shown here is derived from an EMBL/GenBank/DDBJ whole genome shotgun (WGS) entry which is preliminary data.</text>
</comment>